<dbReference type="PANTHER" id="PTHR46494">
    <property type="entry name" value="CORA FAMILY METAL ION TRANSPORTER (EUROFUNG)"/>
    <property type="match status" value="1"/>
</dbReference>
<keyword evidence="9" id="KW-0406">Ion transport</keyword>
<keyword evidence="3" id="KW-0813">Transport</keyword>
<dbReference type="AlphaFoldDB" id="A0A846ZFV4"/>
<evidence type="ECO:0000256" key="5">
    <source>
        <dbReference type="ARBA" id="ARBA00022519"/>
    </source>
</evidence>
<dbReference type="GO" id="GO:0005886">
    <property type="term" value="C:plasma membrane"/>
    <property type="evidence" value="ECO:0007669"/>
    <property type="project" value="UniProtKB-SubCell"/>
</dbReference>
<keyword evidence="7" id="KW-0862">Zinc</keyword>
<keyword evidence="14" id="KW-1185">Reference proteome</keyword>
<evidence type="ECO:0000256" key="7">
    <source>
        <dbReference type="ARBA" id="ARBA00022833"/>
    </source>
</evidence>
<evidence type="ECO:0000256" key="12">
    <source>
        <dbReference type="SAM" id="Phobius"/>
    </source>
</evidence>
<comment type="caution">
    <text evidence="13">The sequence shown here is derived from an EMBL/GenBank/DDBJ whole genome shotgun (WGS) entry which is preliminary data.</text>
</comment>
<dbReference type="SUPFAM" id="SSF144083">
    <property type="entry name" value="Magnesium transport protein CorA, transmembrane region"/>
    <property type="match status" value="1"/>
</dbReference>
<keyword evidence="4" id="KW-1003">Cell membrane</keyword>
<dbReference type="CDD" id="cd12833">
    <property type="entry name" value="ZntB-like_1"/>
    <property type="match status" value="1"/>
</dbReference>
<feature type="transmembrane region" description="Helical" evidence="12">
    <location>
        <begin position="299"/>
        <end position="319"/>
    </location>
</feature>
<keyword evidence="8 12" id="KW-1133">Transmembrane helix</keyword>
<evidence type="ECO:0000313" key="14">
    <source>
        <dbReference type="Proteomes" id="UP000541636"/>
    </source>
</evidence>
<keyword evidence="6 12" id="KW-0812">Transmembrane</keyword>
<comment type="subcellular location">
    <subcellularLocation>
        <location evidence="1">Cell membrane</location>
        <topology evidence="1">Multi-pass membrane protein</topology>
    </subcellularLocation>
</comment>
<dbReference type="Proteomes" id="UP000541636">
    <property type="component" value="Unassembled WGS sequence"/>
</dbReference>
<dbReference type="SUPFAM" id="SSF143865">
    <property type="entry name" value="CorA soluble domain-like"/>
    <property type="match status" value="1"/>
</dbReference>
<evidence type="ECO:0000313" key="13">
    <source>
        <dbReference type="EMBL" id="NKZ37556.1"/>
    </source>
</evidence>
<dbReference type="InterPro" id="IPR002523">
    <property type="entry name" value="MgTranspt_CorA/ZnTranspt_ZntB"/>
</dbReference>
<evidence type="ECO:0000256" key="3">
    <source>
        <dbReference type="ARBA" id="ARBA00022448"/>
    </source>
</evidence>
<keyword evidence="11" id="KW-0175">Coiled coil</keyword>
<gene>
    <name evidence="13" type="ORF">HF690_01150</name>
</gene>
<dbReference type="InterPro" id="IPR045863">
    <property type="entry name" value="CorA_TM1_TM2"/>
</dbReference>
<dbReference type="GO" id="GO:0015095">
    <property type="term" value="F:magnesium ion transmembrane transporter activity"/>
    <property type="evidence" value="ECO:0007669"/>
    <property type="project" value="TreeGrafter"/>
</dbReference>
<evidence type="ECO:0000256" key="9">
    <source>
        <dbReference type="ARBA" id="ARBA00023065"/>
    </source>
</evidence>
<dbReference type="GO" id="GO:0015087">
    <property type="term" value="F:cobalt ion transmembrane transporter activity"/>
    <property type="evidence" value="ECO:0007669"/>
    <property type="project" value="TreeGrafter"/>
</dbReference>
<dbReference type="Gene3D" id="1.20.58.340">
    <property type="entry name" value="Magnesium transport protein CorA, transmembrane region"/>
    <property type="match status" value="2"/>
</dbReference>
<comment type="similarity">
    <text evidence="2">Belongs to the CorA metal ion transporter (MIT) (TC 1.A.35) family.</text>
</comment>
<dbReference type="RefSeq" id="WP_168608156.1">
    <property type="nucleotide sequence ID" value="NZ_JAAZQD010000001.1"/>
</dbReference>
<accession>A0A846ZFV4</accession>
<dbReference type="EMBL" id="JAAZQD010000001">
    <property type="protein sequence ID" value="NKZ37556.1"/>
    <property type="molecule type" value="Genomic_DNA"/>
</dbReference>
<dbReference type="GO" id="GO:0050897">
    <property type="term" value="F:cobalt ion binding"/>
    <property type="evidence" value="ECO:0007669"/>
    <property type="project" value="TreeGrafter"/>
</dbReference>
<evidence type="ECO:0000256" key="6">
    <source>
        <dbReference type="ARBA" id="ARBA00022692"/>
    </source>
</evidence>
<evidence type="ECO:0000256" key="11">
    <source>
        <dbReference type="SAM" id="Coils"/>
    </source>
</evidence>
<evidence type="ECO:0000256" key="2">
    <source>
        <dbReference type="ARBA" id="ARBA00009765"/>
    </source>
</evidence>
<protein>
    <submittedName>
        <fullName evidence="13">Zinc transporter ZntB</fullName>
    </submittedName>
</protein>
<dbReference type="Gene3D" id="3.30.460.20">
    <property type="entry name" value="CorA soluble domain-like"/>
    <property type="match status" value="1"/>
</dbReference>
<dbReference type="InterPro" id="IPR045861">
    <property type="entry name" value="CorA_cytoplasmic_dom"/>
</dbReference>
<sequence>MDEEEGLIYAGILDGKGGARRIGWNEIAEWREQDGPIWIHLDYSQPTARRWVLEQSGIDEFAAQALLSEETRPRATNIGDATLVFLRGVNLNPGSQPEDMVSIRIWVDKHRIVTARRRTLLSVTDVLQTFESHAGPKNAGSCLARLIGSLIARMENVIDDLQDRAAQAEENVLEGESGAELRNVLASIRRETITLRRYLSPQREAMTRLYTDEHATIGARERSRLRESADQLQRYLEDLDSVRERAMVTHEELANRLSEQMNARIYLLSLVAALFLPLSFFTGLLGINVGGIPGTDNKAAFAIVVGFLVLVIGLQLAYFKLRKWF</sequence>
<keyword evidence="10 12" id="KW-0472">Membrane</keyword>
<name>A0A846ZFV4_9GAMM</name>
<feature type="transmembrane region" description="Helical" evidence="12">
    <location>
        <begin position="265"/>
        <end position="287"/>
    </location>
</feature>
<evidence type="ECO:0000256" key="8">
    <source>
        <dbReference type="ARBA" id="ARBA00022989"/>
    </source>
</evidence>
<keyword evidence="5" id="KW-0997">Cell inner membrane</keyword>
<reference evidence="13 14" key="1">
    <citation type="journal article" date="2017" name="Int. J. Syst. Evol. Microbiol.">
        <title>Oleiagrimonas citrea sp. nov., a marine bacterium isolated from tidal flat sediment and emended description of the genus Oleiagrimonas Fang et al. 2015 and Oleiagrimonas soli.</title>
        <authorList>
            <person name="Yang S.H."/>
            <person name="Seo H.S."/>
            <person name="Seong C.N."/>
            <person name="Kwon K.K."/>
        </authorList>
    </citation>
    <scope>NUCLEOTIDE SEQUENCE [LARGE SCALE GENOMIC DNA]</scope>
    <source>
        <strain evidence="13 14">MEBiC09124</strain>
    </source>
</reference>
<feature type="coiled-coil region" evidence="11">
    <location>
        <begin position="151"/>
        <end position="178"/>
    </location>
</feature>
<dbReference type="PANTHER" id="PTHR46494:SF3">
    <property type="entry name" value="ZINC TRANSPORT PROTEIN ZNTB"/>
    <property type="match status" value="1"/>
</dbReference>
<evidence type="ECO:0000256" key="10">
    <source>
        <dbReference type="ARBA" id="ARBA00023136"/>
    </source>
</evidence>
<dbReference type="GO" id="GO:0000287">
    <property type="term" value="F:magnesium ion binding"/>
    <property type="evidence" value="ECO:0007669"/>
    <property type="project" value="TreeGrafter"/>
</dbReference>
<organism evidence="13 14">
    <name type="scientific">Oleiagrimonas citrea</name>
    <dbReference type="NCBI Taxonomy" id="1665687"/>
    <lineage>
        <taxon>Bacteria</taxon>
        <taxon>Pseudomonadati</taxon>
        <taxon>Pseudomonadota</taxon>
        <taxon>Gammaproteobacteria</taxon>
        <taxon>Lysobacterales</taxon>
        <taxon>Rhodanobacteraceae</taxon>
        <taxon>Oleiagrimonas</taxon>
    </lineage>
</organism>
<evidence type="ECO:0000256" key="4">
    <source>
        <dbReference type="ARBA" id="ARBA00022475"/>
    </source>
</evidence>
<dbReference type="Pfam" id="PF01544">
    <property type="entry name" value="CorA"/>
    <property type="match status" value="1"/>
</dbReference>
<proteinExistence type="inferred from homology"/>
<evidence type="ECO:0000256" key="1">
    <source>
        <dbReference type="ARBA" id="ARBA00004651"/>
    </source>
</evidence>